<keyword evidence="9" id="KW-0564">Palmitate</keyword>
<dbReference type="EMBL" id="JADIKL010000012">
    <property type="protein sequence ID" value="MFK2932388.1"/>
    <property type="molecule type" value="Genomic_DNA"/>
</dbReference>
<accession>A0ABW8KMN4</accession>
<evidence type="ECO:0000256" key="8">
    <source>
        <dbReference type="ARBA" id="ARBA00023136"/>
    </source>
</evidence>
<protein>
    <recommendedName>
        <fullName evidence="3">Uncharacterized protein YtcA</fullName>
    </recommendedName>
</protein>
<name>A0ABW8KMN4_9GAMM</name>
<proteinExistence type="inferred from homology"/>
<evidence type="ECO:0000256" key="11">
    <source>
        <dbReference type="SAM" id="Phobius"/>
    </source>
</evidence>
<keyword evidence="6" id="KW-0732">Signal</keyword>
<feature type="transmembrane region" description="Helical" evidence="11">
    <location>
        <begin position="48"/>
        <end position="69"/>
    </location>
</feature>
<sequence length="103" mass="11138">MAKSRRHLKFPLSFLHARAWLRTALTLVPLAALAACSASPSRNILGSYFPTWMICALLGLVGAVVLRVVLGKAGIDEALPLPAVVYLCAWIAVTLAIWLLWLG</sequence>
<keyword evidence="10" id="KW-0449">Lipoprotein</keyword>
<evidence type="ECO:0000256" key="6">
    <source>
        <dbReference type="ARBA" id="ARBA00022729"/>
    </source>
</evidence>
<evidence type="ECO:0000256" key="3">
    <source>
        <dbReference type="ARBA" id="ARBA00021237"/>
    </source>
</evidence>
<keyword evidence="7 11" id="KW-1133">Transmembrane helix</keyword>
<organism evidence="12 13">
    <name type="scientific">Dyella agri</name>
    <dbReference type="NCBI Taxonomy" id="1926869"/>
    <lineage>
        <taxon>Bacteria</taxon>
        <taxon>Pseudomonadati</taxon>
        <taxon>Pseudomonadota</taxon>
        <taxon>Gammaproteobacteria</taxon>
        <taxon>Lysobacterales</taxon>
        <taxon>Rhodanobacteraceae</taxon>
        <taxon>Dyella</taxon>
    </lineage>
</organism>
<dbReference type="Proteomes" id="UP001620397">
    <property type="component" value="Unassembled WGS sequence"/>
</dbReference>
<keyword evidence="13" id="KW-1185">Reference proteome</keyword>
<evidence type="ECO:0000256" key="9">
    <source>
        <dbReference type="ARBA" id="ARBA00023139"/>
    </source>
</evidence>
<evidence type="ECO:0000256" key="7">
    <source>
        <dbReference type="ARBA" id="ARBA00022989"/>
    </source>
</evidence>
<evidence type="ECO:0000313" key="12">
    <source>
        <dbReference type="EMBL" id="MFK2932388.1"/>
    </source>
</evidence>
<evidence type="ECO:0000256" key="4">
    <source>
        <dbReference type="ARBA" id="ARBA00022475"/>
    </source>
</evidence>
<gene>
    <name evidence="12" type="ORF">ISP14_16515</name>
</gene>
<feature type="transmembrane region" description="Helical" evidence="11">
    <location>
        <begin position="81"/>
        <end position="101"/>
    </location>
</feature>
<keyword evidence="5 11" id="KW-0812">Transmembrane</keyword>
<dbReference type="Pfam" id="PF17090">
    <property type="entry name" value="Ytca"/>
    <property type="match status" value="1"/>
</dbReference>
<comment type="similarity">
    <text evidence="2">Belongs to the YtcA family.</text>
</comment>
<dbReference type="InterPro" id="IPR031381">
    <property type="entry name" value="YtcA"/>
</dbReference>
<evidence type="ECO:0000313" key="13">
    <source>
        <dbReference type="Proteomes" id="UP001620397"/>
    </source>
</evidence>
<comment type="subcellular location">
    <subcellularLocation>
        <location evidence="1">Membrane</location>
        <topology evidence="1">Multi-pass membrane protein</topology>
    </subcellularLocation>
</comment>
<evidence type="ECO:0000256" key="10">
    <source>
        <dbReference type="ARBA" id="ARBA00023288"/>
    </source>
</evidence>
<evidence type="ECO:0000256" key="2">
    <source>
        <dbReference type="ARBA" id="ARBA00008208"/>
    </source>
</evidence>
<keyword evidence="8 11" id="KW-0472">Membrane</keyword>
<evidence type="ECO:0000256" key="1">
    <source>
        <dbReference type="ARBA" id="ARBA00004141"/>
    </source>
</evidence>
<evidence type="ECO:0000256" key="5">
    <source>
        <dbReference type="ARBA" id="ARBA00022692"/>
    </source>
</evidence>
<keyword evidence="4" id="KW-1003">Cell membrane</keyword>
<comment type="caution">
    <text evidence="12">The sequence shown here is derived from an EMBL/GenBank/DDBJ whole genome shotgun (WGS) entry which is preliminary data.</text>
</comment>
<reference evidence="12 13" key="1">
    <citation type="submission" date="2020-10" db="EMBL/GenBank/DDBJ databases">
        <title>Phylogeny of dyella-like bacteria.</title>
        <authorList>
            <person name="Fu J."/>
        </authorList>
    </citation>
    <scope>NUCLEOTIDE SEQUENCE [LARGE SCALE GENOMIC DNA]</scope>
    <source>
        <strain evidence="12 13">DKC-1</strain>
    </source>
</reference>